<comment type="caution">
    <text evidence="9">The sequence shown here is derived from an EMBL/GenBank/DDBJ whole genome shotgun (WGS) entry which is preliminary data.</text>
</comment>
<reference evidence="9 10" key="1">
    <citation type="journal article" date="2021" name="Nat. Plants">
        <title>The Taxus genome provides insights into paclitaxel biosynthesis.</title>
        <authorList>
            <person name="Xiong X."/>
            <person name="Gou J."/>
            <person name="Liao Q."/>
            <person name="Li Y."/>
            <person name="Zhou Q."/>
            <person name="Bi G."/>
            <person name="Li C."/>
            <person name="Du R."/>
            <person name="Wang X."/>
            <person name="Sun T."/>
            <person name="Guo L."/>
            <person name="Liang H."/>
            <person name="Lu P."/>
            <person name="Wu Y."/>
            <person name="Zhang Z."/>
            <person name="Ro D.K."/>
            <person name="Shang Y."/>
            <person name="Huang S."/>
            <person name="Yan J."/>
        </authorList>
    </citation>
    <scope>NUCLEOTIDE SEQUENCE [LARGE SCALE GENOMIC DNA]</scope>
    <source>
        <strain evidence="9">Ta-2019</strain>
    </source>
</reference>
<protein>
    <recommendedName>
        <fullName evidence="3">3-hydroxyisobutyrate dehydrogenase</fullName>
        <ecNumber evidence="3">1.1.1.31</ecNumber>
    </recommendedName>
</protein>
<dbReference type="Gene3D" id="3.40.50.720">
    <property type="entry name" value="NAD(P)-binding Rossmann-like Domain"/>
    <property type="match status" value="1"/>
</dbReference>
<comment type="catalytic activity">
    <reaction evidence="7">
        <text>3-hydroxy-2-methylpropanoate + NAD(+) = 2-methyl-3-oxopropanoate + NADH + H(+)</text>
        <dbReference type="Rhea" id="RHEA:17681"/>
        <dbReference type="ChEBI" id="CHEBI:11805"/>
        <dbReference type="ChEBI" id="CHEBI:15378"/>
        <dbReference type="ChEBI" id="CHEBI:57540"/>
        <dbReference type="ChEBI" id="CHEBI:57700"/>
        <dbReference type="ChEBI" id="CHEBI:57945"/>
        <dbReference type="EC" id="1.1.1.31"/>
    </reaction>
</comment>
<evidence type="ECO:0000256" key="5">
    <source>
        <dbReference type="ARBA" id="ARBA00023002"/>
    </source>
</evidence>
<evidence type="ECO:0000256" key="1">
    <source>
        <dbReference type="ARBA" id="ARBA00005109"/>
    </source>
</evidence>
<dbReference type="GO" id="GO:0006574">
    <property type="term" value="P:L-valine catabolic process"/>
    <property type="evidence" value="ECO:0007669"/>
    <property type="project" value="TreeGrafter"/>
</dbReference>
<comment type="similarity">
    <text evidence="2">Belongs to the HIBADH-related family. 3-hydroxyisobutyrate dehydrogenase subfamily.</text>
</comment>
<evidence type="ECO:0000259" key="8">
    <source>
        <dbReference type="Pfam" id="PF03446"/>
    </source>
</evidence>
<dbReference type="InterPro" id="IPR002204">
    <property type="entry name" value="3-OH-isobutyrate_DH-rel_CS"/>
</dbReference>
<dbReference type="EMBL" id="JAHRHJ020000008">
    <property type="protein sequence ID" value="KAH9306865.1"/>
    <property type="molecule type" value="Genomic_DNA"/>
</dbReference>
<evidence type="ECO:0000313" key="10">
    <source>
        <dbReference type="Proteomes" id="UP000824469"/>
    </source>
</evidence>
<gene>
    <name evidence="9" type="ORF">KI387_011269</name>
</gene>
<organism evidence="9 10">
    <name type="scientific">Taxus chinensis</name>
    <name type="common">Chinese yew</name>
    <name type="synonym">Taxus wallichiana var. chinensis</name>
    <dbReference type="NCBI Taxonomy" id="29808"/>
    <lineage>
        <taxon>Eukaryota</taxon>
        <taxon>Viridiplantae</taxon>
        <taxon>Streptophyta</taxon>
        <taxon>Embryophyta</taxon>
        <taxon>Tracheophyta</taxon>
        <taxon>Spermatophyta</taxon>
        <taxon>Pinopsida</taxon>
        <taxon>Pinidae</taxon>
        <taxon>Conifers II</taxon>
        <taxon>Cupressales</taxon>
        <taxon>Taxaceae</taxon>
        <taxon>Taxus</taxon>
    </lineage>
</organism>
<feature type="domain" description="6-phosphogluconate dehydrogenase NADP-binding" evidence="8">
    <location>
        <begin position="43"/>
        <end position="106"/>
    </location>
</feature>
<evidence type="ECO:0000256" key="3">
    <source>
        <dbReference type="ARBA" id="ARBA00012991"/>
    </source>
</evidence>
<keyword evidence="6" id="KW-0520">NAD</keyword>
<dbReference type="EC" id="1.1.1.31" evidence="3"/>
<keyword evidence="5" id="KW-0560">Oxidoreductase</keyword>
<dbReference type="Proteomes" id="UP000824469">
    <property type="component" value="Unassembled WGS sequence"/>
</dbReference>
<evidence type="ECO:0000313" key="9">
    <source>
        <dbReference type="EMBL" id="KAH9306865.1"/>
    </source>
</evidence>
<keyword evidence="10" id="KW-1185">Reference proteome</keyword>
<evidence type="ECO:0000256" key="7">
    <source>
        <dbReference type="ARBA" id="ARBA00049197"/>
    </source>
</evidence>
<dbReference type="AlphaFoldDB" id="A0AA38FM87"/>
<accession>A0AA38FM87</accession>
<dbReference type="SUPFAM" id="SSF51735">
    <property type="entry name" value="NAD(P)-binding Rossmann-fold domains"/>
    <property type="match status" value="1"/>
</dbReference>
<dbReference type="PANTHER" id="PTHR22981:SF7">
    <property type="entry name" value="3-HYDROXYISOBUTYRATE DEHYDROGENASE, MITOCHONDRIAL"/>
    <property type="match status" value="1"/>
</dbReference>
<comment type="pathway">
    <text evidence="1">Amino-acid degradation; L-valine degradation.</text>
</comment>
<feature type="non-terminal residue" evidence="9">
    <location>
        <position position="1"/>
    </location>
</feature>
<dbReference type="InterPro" id="IPR006115">
    <property type="entry name" value="6PGDH_NADP-bd"/>
</dbReference>
<dbReference type="GO" id="GO:0050661">
    <property type="term" value="F:NADP binding"/>
    <property type="evidence" value="ECO:0007669"/>
    <property type="project" value="InterPro"/>
</dbReference>
<keyword evidence="4" id="KW-0101">Branched-chain amino acid catabolism</keyword>
<evidence type="ECO:0000256" key="2">
    <source>
        <dbReference type="ARBA" id="ARBA00006013"/>
    </source>
</evidence>
<dbReference type="InterPro" id="IPR036291">
    <property type="entry name" value="NAD(P)-bd_dom_sf"/>
</dbReference>
<dbReference type="Pfam" id="PF03446">
    <property type="entry name" value="NAD_binding_2"/>
    <property type="match status" value="1"/>
</dbReference>
<dbReference type="PROSITE" id="PS00895">
    <property type="entry name" value="3_HYDROXYISOBUT_DH"/>
    <property type="match status" value="1"/>
</dbReference>
<proteinExistence type="inferred from homology"/>
<evidence type="ECO:0000256" key="6">
    <source>
        <dbReference type="ARBA" id="ARBA00023027"/>
    </source>
</evidence>
<dbReference type="PANTHER" id="PTHR22981">
    <property type="entry name" value="3-HYDROXYISOBUTYRATE DEHYDROGENASE-RELATED"/>
    <property type="match status" value="1"/>
</dbReference>
<evidence type="ECO:0000256" key="4">
    <source>
        <dbReference type="ARBA" id="ARBA00022456"/>
    </source>
</evidence>
<dbReference type="GO" id="GO:0008442">
    <property type="term" value="F:3-hydroxyisobutyrate dehydrogenase activity"/>
    <property type="evidence" value="ECO:0007669"/>
    <property type="project" value="UniProtKB-EC"/>
</dbReference>
<sequence length="110" mass="11884">MASIFMRVLSQSSLVQASRSGLSPSLPSRTRLLSSAANPPLERVGFIGLGNMGMHMANNLLKAGYNLIVHDRNYAVMEKFADRGVPTAHTPLEVAEASDAVITMLPLFTR</sequence>
<name>A0AA38FM87_TAXCH</name>